<organism evidence="2 3">
    <name type="scientific">Lentzea indica</name>
    <dbReference type="NCBI Taxonomy" id="2604800"/>
    <lineage>
        <taxon>Bacteria</taxon>
        <taxon>Bacillati</taxon>
        <taxon>Actinomycetota</taxon>
        <taxon>Actinomycetes</taxon>
        <taxon>Pseudonocardiales</taxon>
        <taxon>Pseudonocardiaceae</taxon>
        <taxon>Lentzea</taxon>
    </lineage>
</organism>
<protein>
    <recommendedName>
        <fullName evidence="1">ScoMcrA-like N-terminal head domain-containing protein</fullName>
    </recommendedName>
</protein>
<evidence type="ECO:0000259" key="1">
    <source>
        <dbReference type="Pfam" id="PF26345"/>
    </source>
</evidence>
<dbReference type="RefSeq" id="WP_167970883.1">
    <property type="nucleotide sequence ID" value="NZ_VSRL01000012.1"/>
</dbReference>
<comment type="caution">
    <text evidence="2">The sequence shown here is derived from an EMBL/GenBank/DDBJ whole genome shotgun (WGS) entry which is preliminary data.</text>
</comment>
<keyword evidence="3" id="KW-1185">Reference proteome</keyword>
<evidence type="ECO:0000313" key="3">
    <source>
        <dbReference type="Proteomes" id="UP001515943"/>
    </source>
</evidence>
<sequence length="355" mass="40126">MLAAIAEFDELGRQAFLKKYKFSKAKSYYLEYNERLYDSKAIVGCALGLAAKDFTGGDKSVAHRLEQPDLGFTVRYFPVLDWTRDEIVLACAVVEANGWRQPTRHEHDWQVIELSELLQAPLFYPLDQHGPDFRSPASVGRKTADIATSHPDYRGTKTRGGELTVEVVRDFLARPDEMRAEAVRVRAKLLGHEPAIATVEPGPAAAGDPKVFDVPVEAHRAVSFMTRPRADERTAVRREAQLMERYRKWRRKDGCEVTGKVIVLPERTIQLRIDLFDLDRAELIEAKGSAGRDYVRTALGQVLDYGRYVDHKRLAVMLPEHPGSDMVELLLSCRIGCIYETSKGKFERVEPPAEV</sequence>
<dbReference type="InterPro" id="IPR058807">
    <property type="entry name" value="ScoMcrA_N"/>
</dbReference>
<name>A0ABX1FCD2_9PSEU</name>
<proteinExistence type="predicted"/>
<feature type="domain" description="ScoMcrA-like N-terminal head" evidence="1">
    <location>
        <begin position="2"/>
        <end position="75"/>
    </location>
</feature>
<dbReference type="EMBL" id="VSRL01000012">
    <property type="protein sequence ID" value="NKE56308.1"/>
    <property type="molecule type" value="Genomic_DNA"/>
</dbReference>
<evidence type="ECO:0000313" key="2">
    <source>
        <dbReference type="EMBL" id="NKE56308.1"/>
    </source>
</evidence>
<gene>
    <name evidence="2" type="ORF">FXN61_05495</name>
</gene>
<dbReference type="Proteomes" id="UP001515943">
    <property type="component" value="Unassembled WGS sequence"/>
</dbReference>
<accession>A0ABX1FCD2</accession>
<dbReference type="Pfam" id="PF26345">
    <property type="entry name" value="ScoMcrA_N"/>
    <property type="match status" value="1"/>
</dbReference>
<reference evidence="2 3" key="1">
    <citation type="submission" date="2019-08" db="EMBL/GenBank/DDBJ databases">
        <title>Lentzea from Indian Himalayas.</title>
        <authorList>
            <person name="Mandal S."/>
            <person name="Mallick Gupta A."/>
            <person name="Maiti P.K."/>
            <person name="Sarkar J."/>
            <person name="Mandal S."/>
        </authorList>
    </citation>
    <scope>NUCLEOTIDE SEQUENCE [LARGE SCALE GENOMIC DNA]</scope>
    <source>
        <strain evidence="2 3">PSKA42</strain>
    </source>
</reference>